<dbReference type="EMBL" id="KZ772823">
    <property type="protein sequence ID" value="PTQ28833.1"/>
    <property type="molecule type" value="Genomic_DNA"/>
</dbReference>
<accession>A0A2R6W4Q6</accession>
<feature type="repeat" description="TPR" evidence="1">
    <location>
        <begin position="417"/>
        <end position="450"/>
    </location>
</feature>
<feature type="region of interest" description="Disordered" evidence="2">
    <location>
        <begin position="158"/>
        <end position="177"/>
    </location>
</feature>
<dbReference type="AlphaFoldDB" id="A0A2R6W4Q6"/>
<evidence type="ECO:0000313" key="4">
    <source>
        <dbReference type="Proteomes" id="UP000244005"/>
    </source>
</evidence>
<protein>
    <submittedName>
        <fullName evidence="3">Uncharacterized protein</fullName>
    </submittedName>
</protein>
<evidence type="ECO:0000256" key="1">
    <source>
        <dbReference type="PROSITE-ProRule" id="PRU00339"/>
    </source>
</evidence>
<sequence>MGATWAESSQVLRDVADSCKQQQWSTAIRLLTSHPGLSSSAVLLCNRALCYSKLELYKHVVKDCDKALVLSPCTPLASLYKGQALAAMGKHQESIEVWRKGYEAGLGQTIDLQVLLQLHSLTSLTKIVSEKGSLPAVKGATYGYPQNDEPVKEALRNRSAPAAGGVNSKEGTLSDRHEASNEIRRLSVDLRLARGIAEVNSGKYDKAVDIFTQLDKENIGSTSALIGRGTAYAFQRKLDLAIADFSKAIELDPKASEAWKRRGQARAATAPSLEAISDLSEALKLDPNSPDTLNERGVVYYKLKDYHSAIYDLRACVALDSTNKYAYNYLGLASTAAGDYVEGLAAHFKALELDPSFREGWIHLAQSYKEHANSAEAMQCLRKVLSLDVKCLGVWRMMAEGLRSHLEVGSSFHLRYIHAYRLLGLLLLSLGDHRAAIMELTVGLEMDPSNKDCLYLRGSCFHAIGNFEEAVKDYEVVIEADVNTGENRTLQSLSFYQREIALYSATKSNLPIHHFDIDNDLEAVFKEAWCKRMSPVSFLPSYVRQPQFKDPGDALTPKIETFVLTKSRNALLETADRLGHLIQYNCPGFLRNLRQHRMAGLAALEIAQKVANYLRVSREARKVQEMSIMEKERKLGDHIEEVSQNRVGACSSTTSVSPACSCPQEARLKNQGLKWRDVYSIGVKWRQISEPCDPVVWVDMLSEKEFAAGFGSHTPMLLGQSKVVRYFPNFSRALGVAKRIILEERQVFNAANRPVDLSDPMQLLSIDSAANCRDIYDIVGEDFWIVTPCFSTARPGKVLDGTRLTLQKLGLNGFDFSIRTPGTPQRWADYEEEMHAAWEEYCNAYCGRSKAPNNPKELKKLQDCILRLAFYWYNFMPLARGTAVVGYVTLLGLFLAADMEVSASIPEGVQVDWEAILSSDLQSFMQSVRPWLLPSLIHDTSWQNLPNVSETFPTLGSVLGVLSSNY</sequence>
<organism evidence="3 4">
    <name type="scientific">Marchantia polymorpha</name>
    <name type="common">Common liverwort</name>
    <name type="synonym">Marchantia aquatica</name>
    <dbReference type="NCBI Taxonomy" id="3197"/>
    <lineage>
        <taxon>Eukaryota</taxon>
        <taxon>Viridiplantae</taxon>
        <taxon>Streptophyta</taxon>
        <taxon>Embryophyta</taxon>
        <taxon>Marchantiophyta</taxon>
        <taxon>Marchantiopsida</taxon>
        <taxon>Marchantiidae</taxon>
        <taxon>Marchantiales</taxon>
        <taxon>Marchantiaceae</taxon>
        <taxon>Marchantia</taxon>
    </lineage>
</organism>
<reference evidence="4" key="1">
    <citation type="journal article" date="2017" name="Cell">
        <title>Insights into land plant evolution garnered from the Marchantia polymorpha genome.</title>
        <authorList>
            <person name="Bowman J.L."/>
            <person name="Kohchi T."/>
            <person name="Yamato K.T."/>
            <person name="Jenkins J."/>
            <person name="Shu S."/>
            <person name="Ishizaki K."/>
            <person name="Yamaoka S."/>
            <person name="Nishihama R."/>
            <person name="Nakamura Y."/>
            <person name="Berger F."/>
            <person name="Adam C."/>
            <person name="Aki S.S."/>
            <person name="Althoff F."/>
            <person name="Araki T."/>
            <person name="Arteaga-Vazquez M.A."/>
            <person name="Balasubrmanian S."/>
            <person name="Barry K."/>
            <person name="Bauer D."/>
            <person name="Boehm C.R."/>
            <person name="Briginshaw L."/>
            <person name="Caballero-Perez J."/>
            <person name="Catarino B."/>
            <person name="Chen F."/>
            <person name="Chiyoda S."/>
            <person name="Chovatia M."/>
            <person name="Davies K.M."/>
            <person name="Delmans M."/>
            <person name="Demura T."/>
            <person name="Dierschke T."/>
            <person name="Dolan L."/>
            <person name="Dorantes-Acosta A.E."/>
            <person name="Eklund D.M."/>
            <person name="Florent S.N."/>
            <person name="Flores-Sandoval E."/>
            <person name="Fujiyama A."/>
            <person name="Fukuzawa H."/>
            <person name="Galik B."/>
            <person name="Grimanelli D."/>
            <person name="Grimwood J."/>
            <person name="Grossniklaus U."/>
            <person name="Hamada T."/>
            <person name="Haseloff J."/>
            <person name="Hetherington A.J."/>
            <person name="Higo A."/>
            <person name="Hirakawa Y."/>
            <person name="Hundley H.N."/>
            <person name="Ikeda Y."/>
            <person name="Inoue K."/>
            <person name="Inoue S.I."/>
            <person name="Ishida S."/>
            <person name="Jia Q."/>
            <person name="Kakita M."/>
            <person name="Kanazawa T."/>
            <person name="Kawai Y."/>
            <person name="Kawashima T."/>
            <person name="Kennedy M."/>
            <person name="Kinose K."/>
            <person name="Kinoshita T."/>
            <person name="Kohara Y."/>
            <person name="Koide E."/>
            <person name="Komatsu K."/>
            <person name="Kopischke S."/>
            <person name="Kubo M."/>
            <person name="Kyozuka J."/>
            <person name="Lagercrantz U."/>
            <person name="Lin S.S."/>
            <person name="Lindquist E."/>
            <person name="Lipzen A.M."/>
            <person name="Lu C.W."/>
            <person name="De Luna E."/>
            <person name="Martienssen R.A."/>
            <person name="Minamino N."/>
            <person name="Mizutani M."/>
            <person name="Mizutani M."/>
            <person name="Mochizuki N."/>
            <person name="Monte I."/>
            <person name="Mosher R."/>
            <person name="Nagasaki H."/>
            <person name="Nakagami H."/>
            <person name="Naramoto S."/>
            <person name="Nishitani K."/>
            <person name="Ohtani M."/>
            <person name="Okamoto T."/>
            <person name="Okumura M."/>
            <person name="Phillips J."/>
            <person name="Pollak B."/>
            <person name="Reinders A."/>
            <person name="Rovekamp M."/>
            <person name="Sano R."/>
            <person name="Sawa S."/>
            <person name="Schmid M.W."/>
            <person name="Shirakawa M."/>
            <person name="Solano R."/>
            <person name="Spunde A."/>
            <person name="Suetsugu N."/>
            <person name="Sugano S."/>
            <person name="Sugiyama A."/>
            <person name="Sun R."/>
            <person name="Suzuki Y."/>
            <person name="Takenaka M."/>
            <person name="Takezawa D."/>
            <person name="Tomogane H."/>
            <person name="Tsuzuki M."/>
            <person name="Ueda T."/>
            <person name="Umeda M."/>
            <person name="Ward J.M."/>
            <person name="Watanabe Y."/>
            <person name="Yazaki K."/>
            <person name="Yokoyama R."/>
            <person name="Yoshitake Y."/>
            <person name="Yotsui I."/>
            <person name="Zachgo S."/>
            <person name="Schmutz J."/>
        </authorList>
    </citation>
    <scope>NUCLEOTIDE SEQUENCE [LARGE SCALE GENOMIC DNA]</scope>
    <source>
        <strain evidence="4">Tak-1</strain>
    </source>
</reference>
<dbReference type="Gene3D" id="1.25.40.10">
    <property type="entry name" value="Tetratricopeptide repeat domain"/>
    <property type="match status" value="4"/>
</dbReference>
<feature type="repeat" description="TPR" evidence="1">
    <location>
        <begin position="324"/>
        <end position="357"/>
    </location>
</feature>
<evidence type="ECO:0000313" key="3">
    <source>
        <dbReference type="EMBL" id="PTQ28833.1"/>
    </source>
</evidence>
<dbReference type="Pfam" id="PF13181">
    <property type="entry name" value="TPR_8"/>
    <property type="match status" value="2"/>
</dbReference>
<dbReference type="Proteomes" id="UP000244005">
    <property type="component" value="Unassembled WGS sequence"/>
</dbReference>
<dbReference type="OMA" id="NGNTHES"/>
<dbReference type="SMART" id="SM00028">
    <property type="entry name" value="TPR"/>
    <property type="match status" value="10"/>
</dbReference>
<dbReference type="PROSITE" id="PS50005">
    <property type="entry name" value="TPR"/>
    <property type="match status" value="5"/>
</dbReference>
<gene>
    <name evidence="3" type="ORF">MARPO_0153s0004</name>
</gene>
<evidence type="ECO:0000256" key="2">
    <source>
        <dbReference type="SAM" id="MobiDB-lite"/>
    </source>
</evidence>
<feature type="repeat" description="TPR" evidence="1">
    <location>
        <begin position="222"/>
        <end position="255"/>
    </location>
</feature>
<dbReference type="Pfam" id="PF13432">
    <property type="entry name" value="TPR_16"/>
    <property type="match status" value="1"/>
</dbReference>
<proteinExistence type="predicted"/>
<dbReference type="InterPro" id="IPR019734">
    <property type="entry name" value="TPR_rpt"/>
</dbReference>
<dbReference type="PANTHER" id="PTHR44749:SF1">
    <property type="entry name" value="TETRATRICOPEPTIDE-LIKE HELICAL DOMAIN-CONTAINING PROTEIN"/>
    <property type="match status" value="1"/>
</dbReference>
<feature type="repeat" description="TPR" evidence="1">
    <location>
        <begin position="256"/>
        <end position="289"/>
    </location>
</feature>
<dbReference type="InterPro" id="IPR044650">
    <property type="entry name" value="SRFR1-like"/>
</dbReference>
<keyword evidence="1" id="KW-0802">TPR repeat</keyword>
<dbReference type="SUPFAM" id="SSF48452">
    <property type="entry name" value="TPR-like"/>
    <property type="match status" value="3"/>
</dbReference>
<dbReference type="Pfam" id="PF13414">
    <property type="entry name" value="TPR_11"/>
    <property type="match status" value="1"/>
</dbReference>
<dbReference type="InterPro" id="IPR011990">
    <property type="entry name" value="TPR-like_helical_dom_sf"/>
</dbReference>
<dbReference type="GO" id="GO:0045892">
    <property type="term" value="P:negative regulation of DNA-templated transcription"/>
    <property type="evidence" value="ECO:0007669"/>
    <property type="project" value="InterPro"/>
</dbReference>
<dbReference type="PANTHER" id="PTHR44749">
    <property type="entry name" value="SUPPRESSOR OF RPS4-RLD 1"/>
    <property type="match status" value="1"/>
</dbReference>
<keyword evidence="4" id="KW-1185">Reference proteome</keyword>
<dbReference type="OrthoDB" id="1926212at2759"/>
<dbReference type="Gramene" id="Mp1g14860.1">
    <property type="protein sequence ID" value="Mp1g14860.1.cds"/>
    <property type="gene ID" value="Mp1g14860"/>
</dbReference>
<feature type="repeat" description="TPR" evidence="1">
    <location>
        <begin position="290"/>
        <end position="323"/>
    </location>
</feature>
<name>A0A2R6W4Q6_MARPO</name>